<dbReference type="RefSeq" id="WP_171650610.1">
    <property type="nucleotide sequence ID" value="NZ_WHOD01000013.1"/>
</dbReference>
<evidence type="ECO:0000313" key="7">
    <source>
        <dbReference type="Proteomes" id="UP000641588"/>
    </source>
</evidence>
<keyword evidence="7" id="KW-1185">Reference proteome</keyword>
<dbReference type="CDD" id="cd05466">
    <property type="entry name" value="PBP2_LTTR_substrate"/>
    <property type="match status" value="1"/>
</dbReference>
<keyword evidence="2" id="KW-0805">Transcription regulation</keyword>
<name>A0A972GQB8_9BACL</name>
<dbReference type="InterPro" id="IPR005119">
    <property type="entry name" value="LysR_subst-bd"/>
</dbReference>
<dbReference type="PRINTS" id="PR00039">
    <property type="entry name" value="HTHLYSR"/>
</dbReference>
<dbReference type="Gene3D" id="1.10.10.10">
    <property type="entry name" value="Winged helix-like DNA-binding domain superfamily/Winged helix DNA-binding domain"/>
    <property type="match status" value="1"/>
</dbReference>
<accession>A0A972GQB8</accession>
<sequence length="305" mass="35814">MDEKDCKVLLIIFEEQNLSKAAERLYITQPALTYRIRQLEKQFQLQIVQKSGKNIKFTSEGKQLVDYARKSLQEEQRFKELIINLKSEIQGTLRLGASGHFTQYKLAPILQQFLEQHPKIQIVLNTTTNQEIFQALENGSVHVGIVRGEFNWIDQKYLISEDPFYIISKKEIELDHLPVLHRINYRSSVLPLNKFGYKPDTFLMEVIDGWWKDRFNIPPLITMNVNNYETCKQLVKHGLGYSIVPQICLNAEDSFYKYPMIFQNGQPLVRKTWLIYKESSLELHLVNEFVNHIKSLNLHTFLQPI</sequence>
<dbReference type="Gene3D" id="3.40.190.290">
    <property type="match status" value="1"/>
</dbReference>
<dbReference type="Proteomes" id="UP000641588">
    <property type="component" value="Unassembled WGS sequence"/>
</dbReference>
<comment type="caution">
    <text evidence="6">The sequence shown here is derived from an EMBL/GenBank/DDBJ whole genome shotgun (WGS) entry which is preliminary data.</text>
</comment>
<dbReference type="Pfam" id="PF00126">
    <property type="entry name" value="HTH_1"/>
    <property type="match status" value="1"/>
</dbReference>
<evidence type="ECO:0000256" key="3">
    <source>
        <dbReference type="ARBA" id="ARBA00023125"/>
    </source>
</evidence>
<dbReference type="PANTHER" id="PTHR30126">
    <property type="entry name" value="HTH-TYPE TRANSCRIPTIONAL REGULATOR"/>
    <property type="match status" value="1"/>
</dbReference>
<feature type="domain" description="HTH lysR-type" evidence="5">
    <location>
        <begin position="1"/>
        <end position="58"/>
    </location>
</feature>
<evidence type="ECO:0000256" key="4">
    <source>
        <dbReference type="ARBA" id="ARBA00023163"/>
    </source>
</evidence>
<dbReference type="EMBL" id="WHOD01000013">
    <property type="protein sequence ID" value="NOU92444.1"/>
    <property type="molecule type" value="Genomic_DNA"/>
</dbReference>
<dbReference type="AlphaFoldDB" id="A0A972GQB8"/>
<dbReference type="PANTHER" id="PTHR30126:SF78">
    <property type="entry name" value="HTH LYSR-TYPE DOMAIN-CONTAINING PROTEIN"/>
    <property type="match status" value="1"/>
</dbReference>
<dbReference type="InterPro" id="IPR036388">
    <property type="entry name" value="WH-like_DNA-bd_sf"/>
</dbReference>
<reference evidence="6" key="1">
    <citation type="submission" date="2019-10" db="EMBL/GenBank/DDBJ databases">
        <title>Description of Paenibacillus glebae sp. nov.</title>
        <authorList>
            <person name="Carlier A."/>
            <person name="Qi S."/>
        </authorList>
    </citation>
    <scope>NUCLEOTIDE SEQUENCE</scope>
    <source>
        <strain evidence="6">LMG 31456</strain>
    </source>
</reference>
<proteinExistence type="inferred from homology"/>
<evidence type="ECO:0000313" key="6">
    <source>
        <dbReference type="EMBL" id="NOU92444.1"/>
    </source>
</evidence>
<dbReference type="PROSITE" id="PS50931">
    <property type="entry name" value="HTH_LYSR"/>
    <property type="match status" value="1"/>
</dbReference>
<evidence type="ECO:0000256" key="2">
    <source>
        <dbReference type="ARBA" id="ARBA00023015"/>
    </source>
</evidence>
<keyword evidence="4" id="KW-0804">Transcription</keyword>
<evidence type="ECO:0000256" key="1">
    <source>
        <dbReference type="ARBA" id="ARBA00009437"/>
    </source>
</evidence>
<keyword evidence="3" id="KW-0238">DNA-binding</keyword>
<dbReference type="GO" id="GO:0003700">
    <property type="term" value="F:DNA-binding transcription factor activity"/>
    <property type="evidence" value="ECO:0007669"/>
    <property type="project" value="InterPro"/>
</dbReference>
<dbReference type="GO" id="GO:0000976">
    <property type="term" value="F:transcription cis-regulatory region binding"/>
    <property type="evidence" value="ECO:0007669"/>
    <property type="project" value="TreeGrafter"/>
</dbReference>
<dbReference type="SUPFAM" id="SSF53850">
    <property type="entry name" value="Periplasmic binding protein-like II"/>
    <property type="match status" value="1"/>
</dbReference>
<comment type="similarity">
    <text evidence="1">Belongs to the LysR transcriptional regulatory family.</text>
</comment>
<protein>
    <submittedName>
        <fullName evidence="6">LysR family transcriptional regulator</fullName>
    </submittedName>
</protein>
<dbReference type="SUPFAM" id="SSF46785">
    <property type="entry name" value="Winged helix' DNA-binding domain"/>
    <property type="match status" value="1"/>
</dbReference>
<dbReference type="InterPro" id="IPR036390">
    <property type="entry name" value="WH_DNA-bd_sf"/>
</dbReference>
<organism evidence="6 7">
    <name type="scientific">Paenibacillus foliorum</name>
    <dbReference type="NCBI Taxonomy" id="2654974"/>
    <lineage>
        <taxon>Bacteria</taxon>
        <taxon>Bacillati</taxon>
        <taxon>Bacillota</taxon>
        <taxon>Bacilli</taxon>
        <taxon>Bacillales</taxon>
        <taxon>Paenibacillaceae</taxon>
        <taxon>Paenibacillus</taxon>
    </lineage>
</organism>
<dbReference type="Pfam" id="PF03466">
    <property type="entry name" value="LysR_substrate"/>
    <property type="match status" value="1"/>
</dbReference>
<evidence type="ECO:0000259" key="5">
    <source>
        <dbReference type="PROSITE" id="PS50931"/>
    </source>
</evidence>
<dbReference type="InterPro" id="IPR000847">
    <property type="entry name" value="LysR_HTH_N"/>
</dbReference>
<gene>
    <name evidence="6" type="ORF">GC093_04235</name>
</gene>